<evidence type="ECO:0000256" key="17">
    <source>
        <dbReference type="RuleBase" id="RU004278"/>
    </source>
</evidence>
<evidence type="ECO:0000313" key="18">
    <source>
        <dbReference type="EMBL" id="CAL16291.1"/>
    </source>
</evidence>
<comment type="subcellular location">
    <subcellularLocation>
        <location evidence="3 16 17">Cell membrane</location>
        <topology evidence="3 16 17">Single-pass membrane protein</topology>
    </subcellularLocation>
</comment>
<evidence type="ECO:0000256" key="5">
    <source>
        <dbReference type="ARBA" id="ARBA00011869"/>
    </source>
</evidence>
<dbReference type="STRING" id="393595.ABO_0843"/>
<keyword evidence="10 16" id="KW-1133">Transmembrane helix</keyword>
<organism evidence="18 19">
    <name type="scientific">Alcanivorax borkumensis (strain ATCC 700651 / DSM 11573 / NCIMB 13689 / SK2)</name>
    <dbReference type="NCBI Taxonomy" id="393595"/>
    <lineage>
        <taxon>Bacteria</taxon>
        <taxon>Pseudomonadati</taxon>
        <taxon>Pseudomonadota</taxon>
        <taxon>Gammaproteobacteria</taxon>
        <taxon>Oceanospirillales</taxon>
        <taxon>Alcanivoracaceae</taxon>
        <taxon>Alcanivorax</taxon>
    </lineage>
</organism>
<gene>
    <name evidence="16 18" type="primary">oadG</name>
    <name evidence="18" type="ordered locus">ABO_0843</name>
</gene>
<dbReference type="EC" id="7.2.4.2" evidence="16"/>
<keyword evidence="9 16" id="KW-1278">Translocase</keyword>
<dbReference type="GO" id="GO:0015081">
    <property type="term" value="F:sodium ion transmembrane transporter activity"/>
    <property type="evidence" value="ECO:0007669"/>
    <property type="project" value="UniProtKB-UniRule"/>
</dbReference>
<reference evidence="18 19" key="1">
    <citation type="journal article" date="2006" name="Nat. Biotechnol.">
        <title>Genome sequence of the ubiquitous hydrocarbon-degrading marine bacterium Alcanivorax borkumensis.</title>
        <authorList>
            <person name="Schneiker S."/>
            <person name="Martins dos Santos V.A.P."/>
            <person name="Bartels D."/>
            <person name="Bekel T."/>
            <person name="Brecht M."/>
            <person name="Buhrmester J."/>
            <person name="Chernikova T.N."/>
            <person name="Denaro R."/>
            <person name="Ferrer M."/>
            <person name="Gertler C."/>
            <person name="Goesmann A."/>
            <person name="Golyshina O.V."/>
            <person name="Kaminski F."/>
            <person name="Khachane A.N."/>
            <person name="Lang S."/>
            <person name="Linke B."/>
            <person name="McHardy A.C."/>
            <person name="Meyer F."/>
            <person name="Nechitaylo T."/>
            <person name="Puehler A."/>
            <person name="Regenhardt D."/>
            <person name="Rupp O."/>
            <person name="Sabirova J.S."/>
            <person name="Selbitschka W."/>
            <person name="Yakimov M.M."/>
            <person name="Timmis K.N."/>
            <person name="Vorhoelter F.-J."/>
            <person name="Weidner S."/>
            <person name="Kaiser O."/>
            <person name="Golyshin P.N."/>
        </authorList>
    </citation>
    <scope>NUCLEOTIDE SEQUENCE [LARGE SCALE GENOMIC DNA]</scope>
    <source>
        <strain evidence="19">ATCC 700651 / DSM 11573 / NCIMB 13689 / SK2</strain>
    </source>
</reference>
<evidence type="ECO:0000256" key="2">
    <source>
        <dbReference type="ARBA" id="ARBA00003002"/>
    </source>
</evidence>
<evidence type="ECO:0000256" key="7">
    <source>
        <dbReference type="ARBA" id="ARBA00022475"/>
    </source>
</evidence>
<dbReference type="GO" id="GO:0015451">
    <property type="term" value="F:decarboxylation-driven active transmembrane transporter activity"/>
    <property type="evidence" value="ECO:0007669"/>
    <property type="project" value="UniProtKB-EC"/>
</dbReference>
<comment type="subunit">
    <text evidence="5 16">Heterotrimer of an alpha, a beta and a gamma subunit.</text>
</comment>
<evidence type="ECO:0000256" key="13">
    <source>
        <dbReference type="ARBA" id="ARBA00023136"/>
    </source>
</evidence>
<dbReference type="HAMAP" id="MF_00404">
    <property type="entry name" value="OadG"/>
    <property type="match status" value="1"/>
</dbReference>
<evidence type="ECO:0000256" key="6">
    <source>
        <dbReference type="ARBA" id="ARBA00022448"/>
    </source>
</evidence>
<comment type="cofactor">
    <cofactor evidence="1 16 17">
        <name>Na(+)</name>
        <dbReference type="ChEBI" id="CHEBI:29101"/>
    </cofactor>
</comment>
<proteinExistence type="inferred from homology"/>
<dbReference type="InterPro" id="IPR005899">
    <property type="entry name" value="Na_pump_deCOase"/>
</dbReference>
<dbReference type="GO" id="GO:0008948">
    <property type="term" value="F:oxaloacetate decarboxylase activity"/>
    <property type="evidence" value="ECO:0007669"/>
    <property type="project" value="UniProtKB-UniRule"/>
</dbReference>
<evidence type="ECO:0000256" key="12">
    <source>
        <dbReference type="ARBA" id="ARBA00023065"/>
    </source>
</evidence>
<dbReference type="RefSeq" id="WP_011588127.1">
    <property type="nucleotide sequence ID" value="NC_008260.1"/>
</dbReference>
<comment type="catalytic activity">
    <reaction evidence="15 16 17">
        <text>oxaloacetate + 2 Na(+)(in) + H(+) = pyruvate + 2 Na(+)(out) + CO2</text>
        <dbReference type="Rhea" id="RHEA:57724"/>
        <dbReference type="ChEBI" id="CHEBI:15361"/>
        <dbReference type="ChEBI" id="CHEBI:15378"/>
        <dbReference type="ChEBI" id="CHEBI:16452"/>
        <dbReference type="ChEBI" id="CHEBI:16526"/>
        <dbReference type="ChEBI" id="CHEBI:29101"/>
        <dbReference type="EC" id="7.2.4.2"/>
    </reaction>
</comment>
<evidence type="ECO:0000256" key="16">
    <source>
        <dbReference type="HAMAP-Rule" id="MF_00404"/>
    </source>
</evidence>
<keyword evidence="11 16" id="KW-0915">Sodium</keyword>
<dbReference type="EMBL" id="AM286690">
    <property type="protein sequence ID" value="CAL16291.1"/>
    <property type="molecule type" value="Genomic_DNA"/>
</dbReference>
<comment type="function">
    <text evidence="2 16 17">Catalyzes the decarboxylation of oxaloacetate coupled to Na(+) translocation.</text>
</comment>
<dbReference type="AlphaFoldDB" id="Q0VRA7"/>
<keyword evidence="6 16" id="KW-0813">Transport</keyword>
<dbReference type="Pfam" id="PF04277">
    <property type="entry name" value="OAD_gamma"/>
    <property type="match status" value="1"/>
</dbReference>
<dbReference type="KEGG" id="abo:ABO_0843"/>
<sequence length="81" mass="8644">MNTMMAQGVELMLIGMGVVFVFLIVLVAVTTIMSALVQKFAPEQSSPAPQLASPPSQDLPPPAIIKAIEKAVQQHRQTSLS</sequence>
<evidence type="ECO:0000256" key="10">
    <source>
        <dbReference type="ARBA" id="ARBA00022989"/>
    </source>
</evidence>
<evidence type="ECO:0000256" key="1">
    <source>
        <dbReference type="ARBA" id="ARBA00001959"/>
    </source>
</evidence>
<comment type="similarity">
    <text evidence="4 16 17">Belongs to the OadG family.</text>
</comment>
<keyword evidence="18" id="KW-0456">Lyase</keyword>
<evidence type="ECO:0000256" key="14">
    <source>
        <dbReference type="ARBA" id="ARBA00023201"/>
    </source>
</evidence>
<keyword evidence="8 16" id="KW-0812">Transmembrane</keyword>
<dbReference type="NCBIfam" id="TIGR01195">
    <property type="entry name" value="oadG_fam"/>
    <property type="match status" value="1"/>
</dbReference>
<evidence type="ECO:0000256" key="11">
    <source>
        <dbReference type="ARBA" id="ARBA00023053"/>
    </source>
</evidence>
<feature type="transmembrane region" description="Helical" evidence="16 17">
    <location>
        <begin position="12"/>
        <end position="37"/>
    </location>
</feature>
<evidence type="ECO:0000256" key="3">
    <source>
        <dbReference type="ARBA" id="ARBA00004162"/>
    </source>
</evidence>
<keyword evidence="12 16" id="KW-0406">Ion transport</keyword>
<keyword evidence="19" id="KW-1185">Reference proteome</keyword>
<keyword evidence="7 16" id="KW-1003">Cell membrane</keyword>
<dbReference type="GO" id="GO:0036376">
    <property type="term" value="P:sodium ion export across plasma membrane"/>
    <property type="evidence" value="ECO:0007669"/>
    <property type="project" value="InterPro"/>
</dbReference>
<accession>Q0VRA7</accession>
<evidence type="ECO:0000256" key="9">
    <source>
        <dbReference type="ARBA" id="ARBA00022967"/>
    </source>
</evidence>
<evidence type="ECO:0000313" key="19">
    <source>
        <dbReference type="Proteomes" id="UP000008871"/>
    </source>
</evidence>
<keyword evidence="13 16" id="KW-0472">Membrane</keyword>
<dbReference type="InterPro" id="IPR023424">
    <property type="entry name" value="OadG"/>
</dbReference>
<evidence type="ECO:0000256" key="15">
    <source>
        <dbReference type="ARBA" id="ARBA00048176"/>
    </source>
</evidence>
<name>Q0VRA7_ALCBS</name>
<evidence type="ECO:0000256" key="8">
    <source>
        <dbReference type="ARBA" id="ARBA00022692"/>
    </source>
</evidence>
<dbReference type="GO" id="GO:0005886">
    <property type="term" value="C:plasma membrane"/>
    <property type="evidence" value="ECO:0007669"/>
    <property type="project" value="UniProtKB-SubCell"/>
</dbReference>
<dbReference type="eggNOG" id="COG3630">
    <property type="taxonomic scope" value="Bacteria"/>
</dbReference>
<dbReference type="HOGENOM" id="CLU_168750_3_1_6"/>
<evidence type="ECO:0000256" key="4">
    <source>
        <dbReference type="ARBA" id="ARBA00005844"/>
    </source>
</evidence>
<protein>
    <recommendedName>
        <fullName evidence="16">Probable oxaloacetate decarboxylase gamma chain</fullName>
        <ecNumber evidence="16">7.2.4.2</ecNumber>
    </recommendedName>
</protein>
<keyword evidence="14 16" id="KW-0739">Sodium transport</keyword>
<dbReference type="Proteomes" id="UP000008871">
    <property type="component" value="Chromosome"/>
</dbReference>